<evidence type="ECO:0000313" key="7">
    <source>
        <dbReference type="EMBL" id="MDQ0008045.1"/>
    </source>
</evidence>
<feature type="transmembrane region" description="Helical" evidence="5">
    <location>
        <begin position="351"/>
        <end position="370"/>
    </location>
</feature>
<proteinExistence type="predicted"/>
<feature type="transmembrane region" description="Helical" evidence="5">
    <location>
        <begin position="225"/>
        <end position="245"/>
    </location>
</feature>
<feature type="transmembrane region" description="Helical" evidence="5">
    <location>
        <begin position="173"/>
        <end position="192"/>
    </location>
</feature>
<dbReference type="RefSeq" id="WP_306846668.1">
    <property type="nucleotide sequence ID" value="NZ_JAUSSK010000001.1"/>
</dbReference>
<feature type="transmembrane region" description="Helical" evidence="5">
    <location>
        <begin position="294"/>
        <end position="317"/>
    </location>
</feature>
<keyword evidence="8" id="KW-1185">Reference proteome</keyword>
<feature type="transmembrane region" description="Helical" evidence="5">
    <location>
        <begin position="251"/>
        <end position="273"/>
    </location>
</feature>
<dbReference type="PANTHER" id="PTHR37958:SF1">
    <property type="entry name" value="SODIUM-POTASSIUM_PROTON ANTIPORTER CHAA"/>
    <property type="match status" value="1"/>
</dbReference>
<dbReference type="InterPro" id="IPR052946">
    <property type="entry name" value="Alkaline_pH_Ca-Antiporter"/>
</dbReference>
<feature type="transmembrane region" description="Helical" evidence="5">
    <location>
        <begin position="141"/>
        <end position="161"/>
    </location>
</feature>
<dbReference type="InterPro" id="IPR044880">
    <property type="entry name" value="NCX_ion-bd_dom_sf"/>
</dbReference>
<dbReference type="Proteomes" id="UP001237737">
    <property type="component" value="Unassembled WGS sequence"/>
</dbReference>
<dbReference type="InterPro" id="IPR004837">
    <property type="entry name" value="NaCa_Exmemb"/>
</dbReference>
<keyword evidence="3 5" id="KW-1133">Transmembrane helix</keyword>
<evidence type="ECO:0000256" key="4">
    <source>
        <dbReference type="ARBA" id="ARBA00023136"/>
    </source>
</evidence>
<evidence type="ECO:0000256" key="3">
    <source>
        <dbReference type="ARBA" id="ARBA00022989"/>
    </source>
</evidence>
<sequence>MEWRSLARTEWFLPVSLVTCLVFLAIPAVLLSGLESRGWLVVVFAWLFLVVLGSAVAVVRHAEHLAHHLGEPRGTLILTLAVTSIEVMSVSAVMLHGANNPTLARDTLFSVTMIVLNGMVGLSLLLGGLKHSEQSYNLQGANAYLGLIIPLGVLSMVLPSFTRDAVDSPLRFSHQLFLAIFALLLYATFLFLQTRRLKGYFVPDGMPLRVGPPTTRTRTPPHGPLVSALLLVAYMLPVVFLVDRLAVPVDYVVETLGAPAALGGLAMAILVAMPEGMGAIRAANRNELQRAVNVFMGSVLSTIGLTIPAILIIGGLTDHPVMLGLRHTDLVLFVLTLFLCMVTFSSRRTHLLQGAVHLMLFACFIFFAFAP</sequence>
<gene>
    <name evidence="7" type="ORF">J2T07_000204</name>
</gene>
<evidence type="ECO:0000256" key="1">
    <source>
        <dbReference type="ARBA" id="ARBA00004141"/>
    </source>
</evidence>
<keyword evidence="4 5" id="KW-0472">Membrane</keyword>
<feature type="transmembrane region" description="Helical" evidence="5">
    <location>
        <begin position="39"/>
        <end position="62"/>
    </location>
</feature>
<feature type="transmembrane region" description="Helical" evidence="5">
    <location>
        <begin position="12"/>
        <end position="33"/>
    </location>
</feature>
<organism evidence="7 8">
    <name type="scientific">Luteibacter jiangsuensis</name>
    <dbReference type="NCBI Taxonomy" id="637577"/>
    <lineage>
        <taxon>Bacteria</taxon>
        <taxon>Pseudomonadati</taxon>
        <taxon>Pseudomonadota</taxon>
        <taxon>Gammaproteobacteria</taxon>
        <taxon>Lysobacterales</taxon>
        <taxon>Rhodanobacteraceae</taxon>
        <taxon>Luteibacter</taxon>
    </lineage>
</organism>
<evidence type="ECO:0000313" key="8">
    <source>
        <dbReference type="Proteomes" id="UP001237737"/>
    </source>
</evidence>
<comment type="caution">
    <text evidence="7">The sequence shown here is derived from an EMBL/GenBank/DDBJ whole genome shotgun (WGS) entry which is preliminary data.</text>
</comment>
<feature type="transmembrane region" description="Helical" evidence="5">
    <location>
        <begin position="107"/>
        <end position="129"/>
    </location>
</feature>
<reference evidence="7 8" key="1">
    <citation type="submission" date="2023-07" db="EMBL/GenBank/DDBJ databases">
        <title>Sorghum-associated microbial communities from plants grown in Nebraska, USA.</title>
        <authorList>
            <person name="Schachtman D."/>
        </authorList>
    </citation>
    <scope>NUCLEOTIDE SEQUENCE [LARGE SCALE GENOMIC DNA]</scope>
    <source>
        <strain evidence="7 8">CC60</strain>
    </source>
</reference>
<feature type="transmembrane region" description="Helical" evidence="5">
    <location>
        <begin position="323"/>
        <end position="344"/>
    </location>
</feature>
<feature type="transmembrane region" description="Helical" evidence="5">
    <location>
        <begin position="74"/>
        <end position="95"/>
    </location>
</feature>
<feature type="domain" description="Sodium/calcium exchanger membrane region" evidence="6">
    <location>
        <begin position="227"/>
        <end position="369"/>
    </location>
</feature>
<protein>
    <submittedName>
        <fullName evidence="7">Ca2+:H+ antiporter</fullName>
    </submittedName>
</protein>
<comment type="subcellular location">
    <subcellularLocation>
        <location evidence="1">Membrane</location>
        <topology evidence="1">Multi-pass membrane protein</topology>
    </subcellularLocation>
</comment>
<keyword evidence="2 5" id="KW-0812">Transmembrane</keyword>
<name>A0ABT9SST2_9GAMM</name>
<dbReference type="Gene3D" id="1.20.1420.30">
    <property type="entry name" value="NCX, central ion-binding region"/>
    <property type="match status" value="1"/>
</dbReference>
<feature type="domain" description="Sodium/calcium exchanger membrane region" evidence="6">
    <location>
        <begin position="39"/>
        <end position="194"/>
    </location>
</feature>
<evidence type="ECO:0000259" key="6">
    <source>
        <dbReference type="Pfam" id="PF01699"/>
    </source>
</evidence>
<evidence type="ECO:0000256" key="5">
    <source>
        <dbReference type="SAM" id="Phobius"/>
    </source>
</evidence>
<accession>A0ABT9SST2</accession>
<dbReference type="EMBL" id="JAUSSK010000001">
    <property type="protein sequence ID" value="MDQ0008045.1"/>
    <property type="molecule type" value="Genomic_DNA"/>
</dbReference>
<evidence type="ECO:0000256" key="2">
    <source>
        <dbReference type="ARBA" id="ARBA00022692"/>
    </source>
</evidence>
<dbReference type="PANTHER" id="PTHR37958">
    <property type="entry name" value="SODIUM-POTASSIUM/PROTON ANTIPORTER CHAA"/>
    <property type="match status" value="1"/>
</dbReference>
<dbReference type="Pfam" id="PF01699">
    <property type="entry name" value="Na_Ca_ex"/>
    <property type="match status" value="2"/>
</dbReference>